<dbReference type="AlphaFoldDB" id="A0A6C0DMX5"/>
<organism evidence="2">
    <name type="scientific">viral metagenome</name>
    <dbReference type="NCBI Taxonomy" id="1070528"/>
    <lineage>
        <taxon>unclassified sequences</taxon>
        <taxon>metagenomes</taxon>
        <taxon>organismal metagenomes</taxon>
    </lineage>
</organism>
<name>A0A6C0DMX5_9ZZZZ</name>
<evidence type="ECO:0000313" key="2">
    <source>
        <dbReference type="EMBL" id="QHT17841.1"/>
    </source>
</evidence>
<keyword evidence="1" id="KW-0812">Transmembrane</keyword>
<evidence type="ECO:0000256" key="1">
    <source>
        <dbReference type="SAM" id="Phobius"/>
    </source>
</evidence>
<feature type="transmembrane region" description="Helical" evidence="1">
    <location>
        <begin position="7"/>
        <end position="24"/>
    </location>
</feature>
<sequence length="346" mass="39853">MFSSKNISHYVVAGATILVASYFLNKYKQNFETNDEYDLIKKYLLNESPLYGYNRPKLWIHTKYEINARKWKDFYSRNSTDLNQPYLHLTIKTIVNHCGDDFNICLIDDDTFSKLIPSWDVDLATVAEPMRAHFRELGLAQLLYYYGGMVVPNSFLCIKNLKQLYDDGVSSNKPFVCEGVNHTLDLSTKTHKQLFSPDTYFYGAKKNDEHILEWVRELKRRNASGHFSSEPDFKGASSQWWLHAIRGGNANLVGGEWIGVKTTDRKPIVLENLMEEEYLDLHGGVYGIYIPADEILIRPKFQWFAVMPGEQLLKTNLIVAKYLMASLIDTSDEYKKAKEGRSVVAI</sequence>
<proteinExistence type="predicted"/>
<protein>
    <recommendedName>
        <fullName evidence="3">Nucleotide-diphospho-sugar transferase domain-containing protein</fullName>
    </recommendedName>
</protein>
<accession>A0A6C0DMX5</accession>
<reference evidence="2" key="1">
    <citation type="journal article" date="2020" name="Nature">
        <title>Giant virus diversity and host interactions through global metagenomics.</title>
        <authorList>
            <person name="Schulz F."/>
            <person name="Roux S."/>
            <person name="Paez-Espino D."/>
            <person name="Jungbluth S."/>
            <person name="Walsh D.A."/>
            <person name="Denef V.J."/>
            <person name="McMahon K.D."/>
            <person name="Konstantinidis K.T."/>
            <person name="Eloe-Fadrosh E.A."/>
            <person name="Kyrpides N.C."/>
            <person name="Woyke T."/>
        </authorList>
    </citation>
    <scope>NUCLEOTIDE SEQUENCE</scope>
    <source>
        <strain evidence="2">GVMAG-M-3300023174-3</strain>
    </source>
</reference>
<evidence type="ECO:0008006" key="3">
    <source>
        <dbReference type="Google" id="ProtNLM"/>
    </source>
</evidence>
<keyword evidence="1" id="KW-0472">Membrane</keyword>
<keyword evidence="1" id="KW-1133">Transmembrane helix</keyword>
<dbReference type="EMBL" id="MN739646">
    <property type="protein sequence ID" value="QHT17841.1"/>
    <property type="molecule type" value="Genomic_DNA"/>
</dbReference>